<dbReference type="Proteomes" id="UP001232063">
    <property type="component" value="Unassembled WGS sequence"/>
</dbReference>
<dbReference type="Pfam" id="PF00551">
    <property type="entry name" value="Formyl_trans_N"/>
    <property type="match status" value="1"/>
</dbReference>
<name>A0AAE3R5A8_9BACT</name>
<feature type="site" description="Raises pKa of active site His" evidence="4">
    <location>
        <position position="145"/>
    </location>
</feature>
<dbReference type="HAMAP" id="MF_01930">
    <property type="entry name" value="PurN"/>
    <property type="match status" value="1"/>
</dbReference>
<evidence type="ECO:0000256" key="2">
    <source>
        <dbReference type="ARBA" id="ARBA00022679"/>
    </source>
</evidence>
<evidence type="ECO:0000256" key="1">
    <source>
        <dbReference type="ARBA" id="ARBA00005054"/>
    </source>
</evidence>
<feature type="domain" description="Formyl transferase N-terminal" evidence="5">
    <location>
        <begin position="4"/>
        <end position="182"/>
    </location>
</feature>
<dbReference type="InterPro" id="IPR004607">
    <property type="entry name" value="GART"/>
</dbReference>
<protein>
    <recommendedName>
        <fullName evidence="4">Phosphoribosylglycinamide formyltransferase</fullName>
        <ecNumber evidence="4">2.1.2.2</ecNumber>
    </recommendedName>
    <alternativeName>
        <fullName evidence="4">5'-phosphoribosylglycinamide transformylase</fullName>
    </alternativeName>
    <alternativeName>
        <fullName evidence="4">GAR transformylase</fullName>
        <shortName evidence="4">GART</shortName>
    </alternativeName>
</protein>
<dbReference type="PANTHER" id="PTHR43369">
    <property type="entry name" value="PHOSPHORIBOSYLGLYCINAMIDE FORMYLTRANSFERASE"/>
    <property type="match status" value="1"/>
</dbReference>
<feature type="binding site" evidence="4">
    <location>
        <position position="102"/>
    </location>
    <ligand>
        <name>(6R)-10-formyltetrahydrofolate</name>
        <dbReference type="ChEBI" id="CHEBI:195366"/>
    </ligand>
</feature>
<dbReference type="GO" id="GO:0004644">
    <property type="term" value="F:phosphoribosylglycinamide formyltransferase activity"/>
    <property type="evidence" value="ECO:0007669"/>
    <property type="project" value="UniProtKB-UniRule"/>
</dbReference>
<comment type="caution">
    <text evidence="6">The sequence shown here is derived from an EMBL/GenBank/DDBJ whole genome shotgun (WGS) entry which is preliminary data.</text>
</comment>
<keyword evidence="2 4" id="KW-0808">Transferase</keyword>
<proteinExistence type="inferred from homology"/>
<dbReference type="EC" id="2.1.2.2" evidence="4"/>
<comment type="similarity">
    <text evidence="4">Belongs to the GART family.</text>
</comment>
<dbReference type="AlphaFoldDB" id="A0AAE3R5A8"/>
<dbReference type="EMBL" id="JASJOU010000010">
    <property type="protein sequence ID" value="MDJ1503931.1"/>
    <property type="molecule type" value="Genomic_DNA"/>
</dbReference>
<dbReference type="InterPro" id="IPR002376">
    <property type="entry name" value="Formyl_transf_N"/>
</dbReference>
<dbReference type="PANTHER" id="PTHR43369:SF2">
    <property type="entry name" value="PHOSPHORIBOSYLGLYCINAMIDE FORMYLTRANSFERASE"/>
    <property type="match status" value="1"/>
</dbReference>
<evidence type="ECO:0000313" key="6">
    <source>
        <dbReference type="EMBL" id="MDJ1503931.1"/>
    </source>
</evidence>
<dbReference type="GO" id="GO:0006189">
    <property type="term" value="P:'de novo' IMP biosynthetic process"/>
    <property type="evidence" value="ECO:0007669"/>
    <property type="project" value="UniProtKB-UniRule"/>
</dbReference>
<gene>
    <name evidence="4" type="primary">purN</name>
    <name evidence="6" type="ORF">QNI22_24925</name>
</gene>
<keyword evidence="7" id="KW-1185">Reference proteome</keyword>
<feature type="binding site" evidence="4">
    <location>
        <begin position="12"/>
        <end position="14"/>
    </location>
    <ligand>
        <name>N(1)-(5-phospho-beta-D-ribosyl)glycinamide</name>
        <dbReference type="ChEBI" id="CHEBI:143788"/>
    </ligand>
</feature>
<evidence type="ECO:0000256" key="4">
    <source>
        <dbReference type="HAMAP-Rule" id="MF_01930"/>
    </source>
</evidence>
<dbReference type="GO" id="GO:0005829">
    <property type="term" value="C:cytosol"/>
    <property type="evidence" value="ECO:0007669"/>
    <property type="project" value="TreeGrafter"/>
</dbReference>
<comment type="function">
    <text evidence="4">Catalyzes the transfer of a formyl group from 10-formyltetrahydrofolate to 5-phospho-ribosyl-glycinamide (GAR), producing 5-phospho-ribosyl-N-formylglycinamide (FGAR) and tetrahydrofolate.</text>
</comment>
<dbReference type="InterPro" id="IPR036477">
    <property type="entry name" value="Formyl_transf_N_sf"/>
</dbReference>
<evidence type="ECO:0000256" key="3">
    <source>
        <dbReference type="ARBA" id="ARBA00022755"/>
    </source>
</evidence>
<dbReference type="RefSeq" id="WP_314514703.1">
    <property type="nucleotide sequence ID" value="NZ_JASJOU010000010.1"/>
</dbReference>
<comment type="caution">
    <text evidence="4">Lacks conserved residue(s) required for the propagation of feature annotation.</text>
</comment>
<evidence type="ECO:0000259" key="5">
    <source>
        <dbReference type="Pfam" id="PF00551"/>
    </source>
</evidence>
<dbReference type="Gene3D" id="3.40.50.170">
    <property type="entry name" value="Formyl transferase, N-terminal domain"/>
    <property type="match status" value="1"/>
</dbReference>
<keyword evidence="3 4" id="KW-0658">Purine biosynthesis</keyword>
<comment type="pathway">
    <text evidence="1 4">Purine metabolism; IMP biosynthesis via de novo pathway; N(2)-formyl-N(1)-(5-phospho-D-ribosyl)glycinamide from N(1)-(5-phospho-D-ribosyl)glycinamide (10-formyl THF route): step 1/1.</text>
</comment>
<accession>A0AAE3R5A8</accession>
<sequence>MTSIAIFASGSGSNAQKIMEYFDNHPSIQVKLVLSNKEDAPVLLRAANFMVPTYVFDRKTFYETTKVEEELASYKIDYIVLAGFLWLIPLPLIHTYPNKIINIHPALLPKYGGKGMYGMKVHEAVVQAKETETGITIHLINEEYDKGAHLFQISCVVEANDTPERIAEKVHALEHTHFPKVIEEWILKTRS</sequence>
<comment type="catalytic activity">
    <reaction evidence="4">
        <text>N(1)-(5-phospho-beta-D-ribosyl)glycinamide + (6R)-10-formyltetrahydrofolate = N(2)-formyl-N(1)-(5-phospho-beta-D-ribosyl)glycinamide + (6S)-5,6,7,8-tetrahydrofolate + H(+)</text>
        <dbReference type="Rhea" id="RHEA:15053"/>
        <dbReference type="ChEBI" id="CHEBI:15378"/>
        <dbReference type="ChEBI" id="CHEBI:57453"/>
        <dbReference type="ChEBI" id="CHEBI:143788"/>
        <dbReference type="ChEBI" id="CHEBI:147286"/>
        <dbReference type="ChEBI" id="CHEBI:195366"/>
        <dbReference type="EC" id="2.1.2.2"/>
    </reaction>
</comment>
<dbReference type="SUPFAM" id="SSF53328">
    <property type="entry name" value="Formyltransferase"/>
    <property type="match status" value="1"/>
</dbReference>
<dbReference type="CDD" id="cd08645">
    <property type="entry name" value="FMT_core_GART"/>
    <property type="match status" value="1"/>
</dbReference>
<reference evidence="6" key="1">
    <citation type="submission" date="2023-05" db="EMBL/GenBank/DDBJ databases">
        <authorList>
            <person name="Zhang X."/>
        </authorList>
    </citation>
    <scope>NUCLEOTIDE SEQUENCE</scope>
    <source>
        <strain evidence="6">BD1B2-1</strain>
    </source>
</reference>
<evidence type="ECO:0000313" key="7">
    <source>
        <dbReference type="Proteomes" id="UP001232063"/>
    </source>
</evidence>
<feature type="active site" description="Proton donor" evidence="4">
    <location>
        <position position="104"/>
    </location>
</feature>
<organism evidence="6 7">
    <name type="scientific">Xanthocytophaga agilis</name>
    <dbReference type="NCBI Taxonomy" id="3048010"/>
    <lineage>
        <taxon>Bacteria</taxon>
        <taxon>Pseudomonadati</taxon>
        <taxon>Bacteroidota</taxon>
        <taxon>Cytophagia</taxon>
        <taxon>Cytophagales</taxon>
        <taxon>Rhodocytophagaceae</taxon>
        <taxon>Xanthocytophaga</taxon>
    </lineage>
</organism>